<reference evidence="2 3" key="1">
    <citation type="submission" date="2020-12" db="EMBL/GenBank/DDBJ databases">
        <authorList>
            <person name="Zhou J."/>
        </authorList>
    </citation>
    <scope>NUCLEOTIDE SEQUENCE [LARGE SCALE GENOMIC DNA]</scope>
    <source>
        <strain evidence="2 3">CCUG 61299</strain>
    </source>
</reference>
<dbReference type="Proteomes" id="UP000595895">
    <property type="component" value="Chromosome"/>
</dbReference>
<feature type="domain" description="RNB" evidence="1">
    <location>
        <begin position="61"/>
        <end position="421"/>
    </location>
</feature>
<dbReference type="SUPFAM" id="SSF50249">
    <property type="entry name" value="Nucleic acid-binding proteins"/>
    <property type="match status" value="1"/>
</dbReference>
<dbReference type="Pfam" id="PF00773">
    <property type="entry name" value="RNB"/>
    <property type="match status" value="1"/>
</dbReference>
<keyword evidence="3" id="KW-1185">Reference proteome</keyword>
<dbReference type="GO" id="GO:0003723">
    <property type="term" value="F:RNA binding"/>
    <property type="evidence" value="ECO:0007669"/>
    <property type="project" value="InterPro"/>
</dbReference>
<dbReference type="GO" id="GO:0006402">
    <property type="term" value="P:mRNA catabolic process"/>
    <property type="evidence" value="ECO:0007669"/>
    <property type="project" value="TreeGrafter"/>
</dbReference>
<protein>
    <submittedName>
        <fullName evidence="2">RNB domain-containing ribonuclease</fullName>
    </submittedName>
</protein>
<evidence type="ECO:0000259" key="1">
    <source>
        <dbReference type="SMART" id="SM00955"/>
    </source>
</evidence>
<dbReference type="AlphaFoldDB" id="A0A7T7S1T2"/>
<dbReference type="InterPro" id="IPR012340">
    <property type="entry name" value="NA-bd_OB-fold"/>
</dbReference>
<evidence type="ECO:0000313" key="2">
    <source>
        <dbReference type="EMBL" id="QQM67603.1"/>
    </source>
</evidence>
<accession>A0A7T7S1T2</accession>
<dbReference type="Pfam" id="PF18614">
    <property type="entry name" value="RNase_II_C_S1"/>
    <property type="match status" value="1"/>
</dbReference>
<evidence type="ECO:0000313" key="3">
    <source>
        <dbReference type="Proteomes" id="UP000595895"/>
    </source>
</evidence>
<dbReference type="SMART" id="SM00955">
    <property type="entry name" value="RNB"/>
    <property type="match status" value="1"/>
</dbReference>
<organism evidence="2 3">
    <name type="scientific">Actinomyces weissii</name>
    <dbReference type="NCBI Taxonomy" id="675090"/>
    <lineage>
        <taxon>Bacteria</taxon>
        <taxon>Bacillati</taxon>
        <taxon>Actinomycetota</taxon>
        <taxon>Actinomycetes</taxon>
        <taxon>Actinomycetales</taxon>
        <taxon>Actinomycetaceae</taxon>
        <taxon>Actinomyces</taxon>
    </lineage>
</organism>
<proteinExistence type="predicted"/>
<dbReference type="KEGG" id="awe:JG540_01500"/>
<dbReference type="RefSeq" id="WP_200276322.1">
    <property type="nucleotide sequence ID" value="NZ_CP066802.1"/>
</dbReference>
<dbReference type="GO" id="GO:0000932">
    <property type="term" value="C:P-body"/>
    <property type="evidence" value="ECO:0007669"/>
    <property type="project" value="TreeGrafter"/>
</dbReference>
<dbReference type="EMBL" id="CP066802">
    <property type="protein sequence ID" value="QQM67603.1"/>
    <property type="molecule type" value="Genomic_DNA"/>
</dbReference>
<dbReference type="InterPro" id="IPR040596">
    <property type="entry name" value="RNase_II_C_S1"/>
</dbReference>
<sequence>MTRLRMPRFTAPPAEVTAALDALRQRYEVPQGFSAAAQTEAQEAVRSWQADGAARFLDAGARDARDLPLVTIDPPGSRDLDQALLIERFNGAPAPAAPKAQAATDPRPGARPLPVGTTYRVSYAIASLGTFVSPGGALDAELHIRGETIYTPDRSTALHPEVLSHGAASLLPDQDTPACLWTIDLDADGAVLSAHVERALVRSRVRLDYQQVQDAIDGVAPLPPAAPADLPRLLEAVGQARQAQEAARGGISLRLPEQDVEEVPEAPGAPSGYRLVFRATRPAEEYNAQVSLLTGVCAAQMMLQAGVGVLRTMPPAPEPAIQRLRYVARGLRISWPRETSYPQLLRTLSSSVPTQAAFMDQAAGLFRGAGYTVFGPEGLPLPQGDLAAHAAVAAPYAHVTAPLRRLVDRYGLEICLAVCAGQAVPEWVLAALPTLPATMATTGRRANAVERGALDAIETLVLSRSVGQVFEGVITSARGPQGELVLADPAVVSTVVAQDRERLPVGGTVRARLVQADPARGVSRFRLLRA</sequence>
<dbReference type="PANTHER" id="PTHR23355:SF42">
    <property type="entry name" value="RIBONUCLEASE II, CHLOROPLASTIC_MITOCHONDRIAL"/>
    <property type="match status" value="1"/>
</dbReference>
<dbReference type="PANTHER" id="PTHR23355">
    <property type="entry name" value="RIBONUCLEASE"/>
    <property type="match status" value="1"/>
</dbReference>
<name>A0A7T7S1T2_9ACTO</name>
<gene>
    <name evidence="2" type="ORF">JG540_01500</name>
</gene>
<dbReference type="InterPro" id="IPR001900">
    <property type="entry name" value="RNase_II/R"/>
</dbReference>
<dbReference type="GO" id="GO:0000175">
    <property type="term" value="F:3'-5'-RNA exonuclease activity"/>
    <property type="evidence" value="ECO:0007669"/>
    <property type="project" value="TreeGrafter"/>
</dbReference>
<dbReference type="InterPro" id="IPR050180">
    <property type="entry name" value="RNR_Ribonuclease"/>
</dbReference>